<accession>A0A2M8EM72</accession>
<keyword evidence="5 8" id="KW-0067">ATP-binding</keyword>
<evidence type="ECO:0000256" key="6">
    <source>
        <dbReference type="ARBA" id="ARBA00022932"/>
    </source>
</evidence>
<comment type="catalytic activity">
    <reaction evidence="7 8">
        <text>DNA(n) + a 2'-deoxyribonucleoside 5'-triphosphate = DNA(n+1) + diphosphate</text>
        <dbReference type="Rhea" id="RHEA:22508"/>
        <dbReference type="Rhea" id="RHEA-COMP:17339"/>
        <dbReference type="Rhea" id="RHEA-COMP:17340"/>
        <dbReference type="ChEBI" id="CHEBI:33019"/>
        <dbReference type="ChEBI" id="CHEBI:61560"/>
        <dbReference type="ChEBI" id="CHEBI:173112"/>
        <dbReference type="EC" id="2.7.7.7"/>
    </reaction>
</comment>
<dbReference type="GO" id="GO:0009360">
    <property type="term" value="C:DNA polymerase III complex"/>
    <property type="evidence" value="ECO:0007669"/>
    <property type="project" value="InterPro"/>
</dbReference>
<evidence type="ECO:0000313" key="11">
    <source>
        <dbReference type="Proteomes" id="UP000229756"/>
    </source>
</evidence>
<dbReference type="GO" id="GO:0003887">
    <property type="term" value="F:DNA-directed DNA polymerase activity"/>
    <property type="evidence" value="ECO:0007669"/>
    <property type="project" value="UniProtKB-KW"/>
</dbReference>
<comment type="similarity">
    <text evidence="1 8">Belongs to the DnaX/STICHEL family.</text>
</comment>
<dbReference type="SMART" id="SM00382">
    <property type="entry name" value="AAA"/>
    <property type="match status" value="1"/>
</dbReference>
<keyword evidence="8" id="KW-0808">Transferase</keyword>
<reference evidence="11" key="1">
    <citation type="submission" date="2017-09" db="EMBL/GenBank/DDBJ databases">
        <title>Depth-based differentiation of microbial function through sediment-hosted aquifers and enrichment of novel symbionts in the deep terrestrial subsurface.</title>
        <authorList>
            <person name="Probst A.J."/>
            <person name="Ladd B."/>
            <person name="Jarett J.K."/>
            <person name="Geller-Mcgrath D.E."/>
            <person name="Sieber C.M.K."/>
            <person name="Emerson J.B."/>
            <person name="Anantharaman K."/>
            <person name="Thomas B.C."/>
            <person name="Malmstrom R."/>
            <person name="Stieglmeier M."/>
            <person name="Klingl A."/>
            <person name="Woyke T."/>
            <person name="Ryan C.M."/>
            <person name="Banfield J.F."/>
        </authorList>
    </citation>
    <scope>NUCLEOTIDE SEQUENCE [LARGE SCALE GENOMIC DNA]</scope>
</reference>
<dbReference type="Proteomes" id="UP000229756">
    <property type="component" value="Unassembled WGS sequence"/>
</dbReference>
<dbReference type="SUPFAM" id="SSF48019">
    <property type="entry name" value="post-AAA+ oligomerization domain-like"/>
    <property type="match status" value="1"/>
</dbReference>
<dbReference type="InterPro" id="IPR003593">
    <property type="entry name" value="AAA+_ATPase"/>
</dbReference>
<dbReference type="Gene3D" id="3.40.50.300">
    <property type="entry name" value="P-loop containing nucleotide triphosphate hydrolases"/>
    <property type="match status" value="1"/>
</dbReference>
<dbReference type="GO" id="GO:0003677">
    <property type="term" value="F:DNA binding"/>
    <property type="evidence" value="ECO:0007669"/>
    <property type="project" value="InterPro"/>
</dbReference>
<feature type="domain" description="AAA+ ATPase" evidence="9">
    <location>
        <begin position="46"/>
        <end position="191"/>
    </location>
</feature>
<keyword evidence="6 8" id="KW-0239">DNA-directed DNA polymerase</keyword>
<dbReference type="FunFam" id="3.40.50.300:FF:000014">
    <property type="entry name" value="DNA polymerase III subunit gamma/tau"/>
    <property type="match status" value="1"/>
</dbReference>
<evidence type="ECO:0000256" key="7">
    <source>
        <dbReference type="ARBA" id="ARBA00049244"/>
    </source>
</evidence>
<protein>
    <recommendedName>
        <fullName evidence="8">DNA polymerase III subunit gamma/tau</fullName>
        <ecNumber evidence="8">2.7.7.7</ecNumber>
    </recommendedName>
</protein>
<evidence type="ECO:0000259" key="9">
    <source>
        <dbReference type="SMART" id="SM00382"/>
    </source>
</evidence>
<comment type="subunit">
    <text evidence="8">DNA polymerase III contains a core (composed of alpha, epsilon and theta chains) that associates with a tau subunit. This core dimerizes to form the POLIII' complex. PolIII' associates with the gamma complex (composed of gamma, delta, delta', psi and chi chains) and with the beta chain to form the complete DNA polymerase III complex.</text>
</comment>
<dbReference type="AlphaFoldDB" id="A0A2M8EM72"/>
<dbReference type="EC" id="2.7.7.7" evidence="8"/>
<dbReference type="SUPFAM" id="SSF52540">
    <property type="entry name" value="P-loop containing nucleoside triphosphate hydrolases"/>
    <property type="match status" value="1"/>
</dbReference>
<keyword evidence="2" id="KW-0479">Metal-binding</keyword>
<proteinExistence type="inferred from homology"/>
<dbReference type="PANTHER" id="PTHR11669:SF0">
    <property type="entry name" value="PROTEIN STICHEL-LIKE 2"/>
    <property type="match status" value="1"/>
</dbReference>
<evidence type="ECO:0000256" key="5">
    <source>
        <dbReference type="ARBA" id="ARBA00022840"/>
    </source>
</evidence>
<dbReference type="Gene3D" id="1.20.272.10">
    <property type="match status" value="1"/>
</dbReference>
<dbReference type="Gene3D" id="1.10.8.60">
    <property type="match status" value="1"/>
</dbReference>
<comment type="function">
    <text evidence="8">DNA polymerase III is a complex, multichain enzyme responsible for most of the replicative synthesis in bacteria. This DNA polymerase also exhibits 3' to 5' exonuclease activity.</text>
</comment>
<dbReference type="InterPro" id="IPR008921">
    <property type="entry name" value="DNA_pol3_clamp-load_cplx_C"/>
</dbReference>
<evidence type="ECO:0000256" key="1">
    <source>
        <dbReference type="ARBA" id="ARBA00006360"/>
    </source>
</evidence>
<evidence type="ECO:0000256" key="3">
    <source>
        <dbReference type="ARBA" id="ARBA00022741"/>
    </source>
</evidence>
<dbReference type="Pfam" id="PF13177">
    <property type="entry name" value="DNA_pol3_delta2"/>
    <property type="match status" value="1"/>
</dbReference>
<evidence type="ECO:0000256" key="8">
    <source>
        <dbReference type="RuleBase" id="RU364063"/>
    </source>
</evidence>
<dbReference type="NCBIfam" id="TIGR02397">
    <property type="entry name" value="dnaX_nterm"/>
    <property type="match status" value="1"/>
</dbReference>
<dbReference type="PANTHER" id="PTHR11669">
    <property type="entry name" value="REPLICATION FACTOR C / DNA POLYMERASE III GAMMA-TAU SUBUNIT"/>
    <property type="match status" value="1"/>
</dbReference>
<evidence type="ECO:0000313" key="10">
    <source>
        <dbReference type="EMBL" id="PJC23829.1"/>
    </source>
</evidence>
<dbReference type="InterPro" id="IPR050238">
    <property type="entry name" value="DNA_Rep/Repair_Clamp_Loader"/>
</dbReference>
<evidence type="ECO:0000256" key="2">
    <source>
        <dbReference type="ARBA" id="ARBA00022723"/>
    </source>
</evidence>
<dbReference type="GO" id="GO:0005524">
    <property type="term" value="F:ATP binding"/>
    <property type="evidence" value="ECO:0007669"/>
    <property type="project" value="UniProtKB-KW"/>
</dbReference>
<dbReference type="GO" id="GO:0046872">
    <property type="term" value="F:metal ion binding"/>
    <property type="evidence" value="ECO:0007669"/>
    <property type="project" value="UniProtKB-KW"/>
</dbReference>
<comment type="caution">
    <text evidence="10">The sequence shown here is derived from an EMBL/GenBank/DDBJ whole genome shotgun (WGS) entry which is preliminary data.</text>
</comment>
<dbReference type="EMBL" id="PFSJ01000010">
    <property type="protein sequence ID" value="PJC23829.1"/>
    <property type="molecule type" value="Genomic_DNA"/>
</dbReference>
<keyword evidence="4" id="KW-0862">Zinc</keyword>
<name>A0A2M8EM72_UNCKA</name>
<keyword evidence="3 8" id="KW-0547">Nucleotide-binding</keyword>
<organism evidence="10 11">
    <name type="scientific">candidate division WWE3 bacterium CG_4_9_14_0_2_um_filter_35_11</name>
    <dbReference type="NCBI Taxonomy" id="1975077"/>
    <lineage>
        <taxon>Bacteria</taxon>
        <taxon>Katanobacteria</taxon>
    </lineage>
</organism>
<dbReference type="GO" id="GO:0006261">
    <property type="term" value="P:DNA-templated DNA replication"/>
    <property type="evidence" value="ECO:0007669"/>
    <property type="project" value="TreeGrafter"/>
</dbReference>
<dbReference type="InterPro" id="IPR012763">
    <property type="entry name" value="DNA_pol_III_sug/sutau_N"/>
</dbReference>
<sequence length="495" mass="56073">MVELYHSDCRKILMFYTEYRPQKFNELIGADHIISAITGALAKGLPAHAYFFYGSRGIGKTTTARLLAKALNCENPTNSPSFEPCGKCQSCLSIYNGNHLDLIEIDAASNRGIENIRDIKENVVLAPSMGKNKVYIIDEVHMLTTEASNALLKLLEEPPTHAYFILCTTNPEKVIDTIKSRCQQFQFKRPTINELKQKLLKIAKDKRFEITEDQIQKISKSAKGAYREAETLLEQLINGNSNVIGDMFETNSDYKYLGEMILNSDVASAIEHINKVYTDGNNLEVWTEKYISYLRGLLLAKVGVKNLSGEFLDQDDGFMKKASLDLIQKMVKRFTQALFEFKTAIIPTLPLEMALIDLLIENIPDEKPVSSAPLEIPVVSRDFPYKKLIEAVKPHNHSIYLILYSCDVQSFDGKYLTLVAYYSFHKERVMSMKVKDIIQAEAEKLIGSPVVLKCELSDKKLDAKKLTDKNLKSVKEPMDIEEVFEKVFGDDMEES</sequence>
<gene>
    <name evidence="8 10" type="primary">dnaX</name>
    <name evidence="10" type="ORF">CO058_01465</name>
</gene>
<evidence type="ECO:0000256" key="4">
    <source>
        <dbReference type="ARBA" id="ARBA00022833"/>
    </source>
</evidence>
<keyword evidence="8" id="KW-0548">Nucleotidyltransferase</keyword>
<dbReference type="CDD" id="cd00009">
    <property type="entry name" value="AAA"/>
    <property type="match status" value="1"/>
</dbReference>
<dbReference type="InterPro" id="IPR027417">
    <property type="entry name" value="P-loop_NTPase"/>
</dbReference>
<keyword evidence="8" id="KW-0235">DNA replication</keyword>